<reference evidence="2" key="1">
    <citation type="submission" date="2020-07" db="EMBL/GenBank/DDBJ databases">
        <title>Draft Genome Sequence of a Deep-Sea Yeast, Naganishia (Cryptococcus) liquefaciens strain N6.</title>
        <authorList>
            <person name="Han Y.W."/>
            <person name="Kajitani R."/>
            <person name="Morimoto H."/>
            <person name="Parhat M."/>
            <person name="Tsubouchi H."/>
            <person name="Bakenova O."/>
            <person name="Ogata M."/>
            <person name="Argunhan B."/>
            <person name="Aoki R."/>
            <person name="Kajiwara S."/>
            <person name="Itoh T."/>
            <person name="Iwasaki H."/>
        </authorList>
    </citation>
    <scope>NUCLEOTIDE SEQUENCE</scope>
    <source>
        <strain evidence="2">N6</strain>
    </source>
</reference>
<comment type="caution">
    <text evidence="2">The sequence shown here is derived from an EMBL/GenBank/DDBJ whole genome shotgun (WGS) entry which is preliminary data.</text>
</comment>
<name>A0A8H3TVR4_9TREE</name>
<evidence type="ECO:0000313" key="2">
    <source>
        <dbReference type="EMBL" id="GHJ87831.1"/>
    </source>
</evidence>
<protein>
    <submittedName>
        <fullName evidence="2">Uncharacterized protein</fullName>
    </submittedName>
</protein>
<dbReference type="AlphaFoldDB" id="A0A8H3TVR4"/>
<keyword evidence="1" id="KW-0732">Signal</keyword>
<accession>A0A8H3TVR4</accession>
<evidence type="ECO:0000313" key="3">
    <source>
        <dbReference type="Proteomes" id="UP000620104"/>
    </source>
</evidence>
<sequence>MTSIVSFNSVFRLVFLVALALSSSTLIAAFPAATESTLQSSLPEDLAAPTDGAYGWLSYTEKMAMGLFGQIPGLEVLRRSMIPTPSPTGTYIYEFYGCFGQGFCNTTCSAYPTTDLEKGEALCSQKNATYQRNVMIFDNHTECLNGANVPLSCSAAGAYPFYHYVRVA</sequence>
<dbReference type="OrthoDB" id="10318114at2759"/>
<evidence type="ECO:0000256" key="1">
    <source>
        <dbReference type="SAM" id="SignalP"/>
    </source>
</evidence>
<organism evidence="2 3">
    <name type="scientific">Naganishia liquefaciens</name>
    <dbReference type="NCBI Taxonomy" id="104408"/>
    <lineage>
        <taxon>Eukaryota</taxon>
        <taxon>Fungi</taxon>
        <taxon>Dikarya</taxon>
        <taxon>Basidiomycota</taxon>
        <taxon>Agaricomycotina</taxon>
        <taxon>Tremellomycetes</taxon>
        <taxon>Filobasidiales</taxon>
        <taxon>Filobasidiaceae</taxon>
        <taxon>Naganishia</taxon>
    </lineage>
</organism>
<feature type="signal peptide" evidence="1">
    <location>
        <begin position="1"/>
        <end position="29"/>
    </location>
</feature>
<dbReference type="Proteomes" id="UP000620104">
    <property type="component" value="Unassembled WGS sequence"/>
</dbReference>
<proteinExistence type="predicted"/>
<gene>
    <name evidence="2" type="ORF">NliqN6_4233</name>
</gene>
<dbReference type="EMBL" id="BLZA01000023">
    <property type="protein sequence ID" value="GHJ87831.1"/>
    <property type="molecule type" value="Genomic_DNA"/>
</dbReference>
<keyword evidence="3" id="KW-1185">Reference proteome</keyword>
<feature type="chain" id="PRO_5034088753" evidence="1">
    <location>
        <begin position="30"/>
        <end position="168"/>
    </location>
</feature>